<dbReference type="PANTHER" id="PTHR22888:SF9">
    <property type="entry name" value="CYTOCHROME C OXIDASE SUBUNIT 2"/>
    <property type="match status" value="1"/>
</dbReference>
<dbReference type="STRING" id="655015.B1812_18760"/>
<dbReference type="InterPro" id="IPR011759">
    <property type="entry name" value="Cyt_c_oxidase_su2_TM_dom"/>
</dbReference>
<keyword evidence="6 15" id="KW-0479">Metal-binding</keyword>
<keyword evidence="9 16" id="KW-1133">Transmembrane helix</keyword>
<keyword evidence="17" id="KW-0732">Signal</keyword>
<accession>A0A1W6MYY1</accession>
<feature type="transmembrane region" description="Helical" evidence="16">
    <location>
        <begin position="103"/>
        <end position="124"/>
    </location>
</feature>
<feature type="signal peptide" evidence="17">
    <location>
        <begin position="1"/>
        <end position="29"/>
    </location>
</feature>
<evidence type="ECO:0000256" key="2">
    <source>
        <dbReference type="ARBA" id="ARBA00007866"/>
    </source>
</evidence>
<evidence type="ECO:0000259" key="18">
    <source>
        <dbReference type="PROSITE" id="PS50857"/>
    </source>
</evidence>
<proteinExistence type="inferred from homology"/>
<keyword evidence="11 16" id="KW-0472">Membrane</keyword>
<evidence type="ECO:0000256" key="14">
    <source>
        <dbReference type="RuleBase" id="RU000456"/>
    </source>
</evidence>
<evidence type="ECO:0000256" key="3">
    <source>
        <dbReference type="ARBA" id="ARBA00022448"/>
    </source>
</evidence>
<evidence type="ECO:0000256" key="7">
    <source>
        <dbReference type="ARBA" id="ARBA00022967"/>
    </source>
</evidence>
<evidence type="ECO:0000256" key="1">
    <source>
        <dbReference type="ARBA" id="ARBA00004141"/>
    </source>
</evidence>
<dbReference type="Proteomes" id="UP000193978">
    <property type="component" value="Chromosome"/>
</dbReference>
<dbReference type="NCBIfam" id="TIGR02866">
    <property type="entry name" value="CoxB"/>
    <property type="match status" value="1"/>
</dbReference>
<feature type="chain" id="PRO_5010880943" description="Cytochrome c oxidase subunit 2" evidence="17">
    <location>
        <begin position="30"/>
        <end position="288"/>
    </location>
</feature>
<dbReference type="Pfam" id="PF00116">
    <property type="entry name" value="COX2"/>
    <property type="match status" value="1"/>
</dbReference>
<comment type="cofactor">
    <cofactor evidence="15">
        <name>Cu cation</name>
        <dbReference type="ChEBI" id="CHEBI:23378"/>
    </cofactor>
    <text evidence="15">Binds a copper A center.</text>
</comment>
<dbReference type="SUPFAM" id="SSF81464">
    <property type="entry name" value="Cytochrome c oxidase subunit II-like, transmembrane region"/>
    <property type="match status" value="1"/>
</dbReference>
<dbReference type="KEGG" id="mbry:B1812_18760"/>
<comment type="function">
    <text evidence="12 15">Subunits I and II form the functional core of the enzyme complex. Electrons originating in cytochrome c are transferred via heme a and Cu(A) to the binuclear center formed by heme a3 and Cu(B).</text>
</comment>
<dbReference type="Gene3D" id="1.10.287.90">
    <property type="match status" value="1"/>
</dbReference>
<dbReference type="RefSeq" id="WP_085772928.1">
    <property type="nucleotide sequence ID" value="NZ_AP027149.1"/>
</dbReference>
<dbReference type="PRINTS" id="PR01166">
    <property type="entry name" value="CYCOXIDASEII"/>
</dbReference>
<evidence type="ECO:0000256" key="17">
    <source>
        <dbReference type="SAM" id="SignalP"/>
    </source>
</evidence>
<dbReference type="EC" id="7.1.1.9" evidence="15"/>
<dbReference type="InterPro" id="IPR014222">
    <property type="entry name" value="Cyt_c_oxidase_su2"/>
</dbReference>
<evidence type="ECO:0000256" key="8">
    <source>
        <dbReference type="ARBA" id="ARBA00022982"/>
    </source>
</evidence>
<keyword evidence="5 14" id="KW-0812">Transmembrane</keyword>
<dbReference type="GO" id="GO:0042773">
    <property type="term" value="P:ATP synthesis coupled electron transport"/>
    <property type="evidence" value="ECO:0007669"/>
    <property type="project" value="TreeGrafter"/>
</dbReference>
<evidence type="ECO:0000313" key="21">
    <source>
        <dbReference type="Proteomes" id="UP000193978"/>
    </source>
</evidence>
<dbReference type="GO" id="GO:0005507">
    <property type="term" value="F:copper ion binding"/>
    <property type="evidence" value="ECO:0007669"/>
    <property type="project" value="InterPro"/>
</dbReference>
<dbReference type="InterPro" id="IPR001505">
    <property type="entry name" value="Copper_CuA"/>
</dbReference>
<comment type="subcellular location">
    <subcellularLocation>
        <location evidence="14">Cell membrane</location>
        <topology evidence="14">Multi-pass membrane protein</topology>
    </subcellularLocation>
    <subcellularLocation>
        <location evidence="1">Membrane</location>
        <topology evidence="1">Multi-pass membrane protein</topology>
    </subcellularLocation>
</comment>
<keyword evidence="10 15" id="KW-0186">Copper</keyword>
<keyword evidence="8 14" id="KW-0249">Electron transport</keyword>
<dbReference type="InterPro" id="IPR002429">
    <property type="entry name" value="CcO_II-like_C"/>
</dbReference>
<evidence type="ECO:0000256" key="13">
    <source>
        <dbReference type="ARBA" id="ARBA00047816"/>
    </source>
</evidence>
<evidence type="ECO:0000256" key="9">
    <source>
        <dbReference type="ARBA" id="ARBA00022989"/>
    </source>
</evidence>
<dbReference type="GO" id="GO:0004129">
    <property type="term" value="F:cytochrome-c oxidase activity"/>
    <property type="evidence" value="ECO:0007669"/>
    <property type="project" value="UniProtKB-EC"/>
</dbReference>
<evidence type="ECO:0000256" key="12">
    <source>
        <dbReference type="ARBA" id="ARBA00024688"/>
    </source>
</evidence>
<dbReference type="InterPro" id="IPR036257">
    <property type="entry name" value="Cyt_c_oxidase_su2_TM_sf"/>
</dbReference>
<dbReference type="EMBL" id="CP019948">
    <property type="protein sequence ID" value="ARN82794.1"/>
    <property type="molecule type" value="Genomic_DNA"/>
</dbReference>
<dbReference type="GO" id="GO:0005886">
    <property type="term" value="C:plasma membrane"/>
    <property type="evidence" value="ECO:0007669"/>
    <property type="project" value="UniProtKB-SubCell"/>
</dbReference>
<comment type="catalytic activity">
    <reaction evidence="13 15">
        <text>4 Fe(II)-[cytochrome c] + O2 + 8 H(+)(in) = 4 Fe(III)-[cytochrome c] + 2 H2O + 4 H(+)(out)</text>
        <dbReference type="Rhea" id="RHEA:11436"/>
        <dbReference type="Rhea" id="RHEA-COMP:10350"/>
        <dbReference type="Rhea" id="RHEA-COMP:14399"/>
        <dbReference type="ChEBI" id="CHEBI:15377"/>
        <dbReference type="ChEBI" id="CHEBI:15378"/>
        <dbReference type="ChEBI" id="CHEBI:15379"/>
        <dbReference type="ChEBI" id="CHEBI:29033"/>
        <dbReference type="ChEBI" id="CHEBI:29034"/>
        <dbReference type="EC" id="7.1.1.9"/>
    </reaction>
</comment>
<name>A0A1W6MYY1_9HYPH</name>
<feature type="domain" description="Cytochrome oxidase subunit II copper A binding" evidence="18">
    <location>
        <begin position="132"/>
        <end position="267"/>
    </location>
</feature>
<evidence type="ECO:0000256" key="10">
    <source>
        <dbReference type="ARBA" id="ARBA00023008"/>
    </source>
</evidence>
<gene>
    <name evidence="20" type="ORF">B1812_18760</name>
</gene>
<evidence type="ECO:0000259" key="19">
    <source>
        <dbReference type="PROSITE" id="PS50999"/>
    </source>
</evidence>
<dbReference type="PROSITE" id="PS50999">
    <property type="entry name" value="COX2_TM"/>
    <property type="match status" value="1"/>
</dbReference>
<dbReference type="AlphaFoldDB" id="A0A1W6MYY1"/>
<dbReference type="PROSITE" id="PS00078">
    <property type="entry name" value="COX2"/>
    <property type="match status" value="1"/>
</dbReference>
<feature type="transmembrane region" description="Helical" evidence="16">
    <location>
        <begin position="61"/>
        <end position="82"/>
    </location>
</feature>
<reference evidence="20 21" key="1">
    <citation type="submission" date="2017-02" db="EMBL/GenBank/DDBJ databases">
        <authorList>
            <person name="Peterson S.W."/>
        </authorList>
    </citation>
    <scope>NUCLEOTIDE SEQUENCE [LARGE SCALE GENOMIC DNA]</scope>
    <source>
        <strain evidence="20 21">S285</strain>
    </source>
</reference>
<keyword evidence="3 14" id="KW-0813">Transport</keyword>
<dbReference type="Gene3D" id="2.60.40.420">
    <property type="entry name" value="Cupredoxins - blue copper proteins"/>
    <property type="match status" value="1"/>
</dbReference>
<protein>
    <recommendedName>
        <fullName evidence="15">Cytochrome c oxidase subunit 2</fullName>
        <ecNumber evidence="15">7.1.1.9</ecNumber>
    </recommendedName>
</protein>
<dbReference type="GO" id="GO:0016491">
    <property type="term" value="F:oxidoreductase activity"/>
    <property type="evidence" value="ECO:0007669"/>
    <property type="project" value="InterPro"/>
</dbReference>
<comment type="similarity">
    <text evidence="2 14">Belongs to the cytochrome c oxidase subunit 2 family.</text>
</comment>
<dbReference type="OrthoDB" id="9781261at2"/>
<feature type="domain" description="Cytochrome oxidase subunit II transmembrane region profile" evidence="19">
    <location>
        <begin position="35"/>
        <end position="131"/>
    </location>
</feature>
<dbReference type="PANTHER" id="PTHR22888">
    <property type="entry name" value="CYTOCHROME C OXIDASE, SUBUNIT II"/>
    <property type="match status" value="1"/>
</dbReference>
<dbReference type="SUPFAM" id="SSF49503">
    <property type="entry name" value="Cupredoxins"/>
    <property type="match status" value="1"/>
</dbReference>
<dbReference type="InterPro" id="IPR045187">
    <property type="entry name" value="CcO_II"/>
</dbReference>
<dbReference type="PROSITE" id="PS50857">
    <property type="entry name" value="COX2_CUA"/>
    <property type="match status" value="1"/>
</dbReference>
<evidence type="ECO:0000256" key="16">
    <source>
        <dbReference type="SAM" id="Phobius"/>
    </source>
</evidence>
<sequence>MSKKTLACLYGKAFCCVIAALAASQSAYAQDDIGRPTPGGIGLPAMATPAGHETQAFYNDVLLPIITLIPIFVLGLLIYVMWRFNEKANPVASKYSHNHLLEIVWTAIPCLILIGIAFPSMHLLTTQVVVPEPSVTIKVTGNQWYWKYDYPKEQGGGFSFEQRGKPDSDLQPGELRMLAVDNEAVVPVNEVVKVQVTSSDVIHAFGIPSFAVRMDAIPGRLNETWFKIDKPGVYYGECYFICGKDHAYMPIAIRAVSRPEYEKWLAEAKEKFASGDGAGATARVAVNP</sequence>
<evidence type="ECO:0000256" key="6">
    <source>
        <dbReference type="ARBA" id="ARBA00022723"/>
    </source>
</evidence>
<evidence type="ECO:0000313" key="20">
    <source>
        <dbReference type="EMBL" id="ARN82794.1"/>
    </source>
</evidence>
<evidence type="ECO:0000256" key="15">
    <source>
        <dbReference type="RuleBase" id="RU004024"/>
    </source>
</evidence>
<dbReference type="InterPro" id="IPR008972">
    <property type="entry name" value="Cupredoxin"/>
</dbReference>
<evidence type="ECO:0000256" key="11">
    <source>
        <dbReference type="ARBA" id="ARBA00023136"/>
    </source>
</evidence>
<dbReference type="Pfam" id="PF02790">
    <property type="entry name" value="COX2_TM"/>
    <property type="match status" value="1"/>
</dbReference>
<keyword evidence="4 14" id="KW-0679">Respiratory chain</keyword>
<keyword evidence="21" id="KW-1185">Reference proteome</keyword>
<keyword evidence="7" id="KW-1278">Translocase</keyword>
<organism evidence="20 21">
    <name type="scientific">Methylocystis bryophila</name>
    <dbReference type="NCBI Taxonomy" id="655015"/>
    <lineage>
        <taxon>Bacteria</taxon>
        <taxon>Pseudomonadati</taxon>
        <taxon>Pseudomonadota</taxon>
        <taxon>Alphaproteobacteria</taxon>
        <taxon>Hyphomicrobiales</taxon>
        <taxon>Methylocystaceae</taxon>
        <taxon>Methylocystis</taxon>
    </lineage>
</organism>
<evidence type="ECO:0000256" key="5">
    <source>
        <dbReference type="ARBA" id="ARBA00022692"/>
    </source>
</evidence>
<evidence type="ECO:0000256" key="4">
    <source>
        <dbReference type="ARBA" id="ARBA00022660"/>
    </source>
</evidence>